<reference evidence="2" key="1">
    <citation type="journal article" date="2020" name="bioRxiv">
        <title>Whole genome comparisons of ergot fungi reveals the divergence and evolution of species within the genus Claviceps are the result of varying mechanisms driving genome evolution and host range expansion.</title>
        <authorList>
            <person name="Wyka S.A."/>
            <person name="Mondo S.J."/>
            <person name="Liu M."/>
            <person name="Dettman J."/>
            <person name="Nalam V."/>
            <person name="Broders K.D."/>
        </authorList>
    </citation>
    <scope>NUCLEOTIDE SEQUENCE</scope>
    <source>
        <strain evidence="2">CCC 489</strain>
    </source>
</reference>
<dbReference type="PANTHER" id="PTHR34714:SF2">
    <property type="entry name" value="EGF-LIKE DOMAIN-CONTAINING PROTEIN"/>
    <property type="match status" value="1"/>
</dbReference>
<accession>A0A8K0NIA0</accession>
<evidence type="ECO:0000313" key="3">
    <source>
        <dbReference type="Proteomes" id="UP000811619"/>
    </source>
</evidence>
<sequence>MSSSHDYDENGMQTSQLSIVIMPIFSSCIYVVHRTFAVNIATLCLGNAGGAAGAAGAVNGAVNAVVKAEGLVSQVGKILTSDTLQKLAECVQALLDLYPVIQDMIDAVGQLDTDSSVDIPSMDIISGTGKGDADATAIVTVASWDKWILESDNQMEFAVGEQIEGAADYRLGLRKHVINGKQLAQAQAESVKAGYEYVQAQMEVVVSQQQIEGLQKLRDRYEDQEEIYAMAESMLYDRAMALRTTVVISLRNLTWAYRYWALAESSVVLDANKNVVEYQQDLSTIVNEIENVDSRYSSDNQPFQYDIDSKNLPSGFGTSMVAGILGTSHTASFTLEPEGDLASDFNEGWHYRLSGLYPTLRGIVPKSSAIKDGVAVVNLKITSSGIYTDIYKKQLFRFSSLPQMRRCSYEADSNGVRGKTRWKIKFLNPDNFVLDGLQGIDMKFKGRVKFDEQRRRLKAAR</sequence>
<evidence type="ECO:0000313" key="2">
    <source>
        <dbReference type="EMBL" id="KAG5928334.1"/>
    </source>
</evidence>
<comment type="caution">
    <text evidence="2">The sequence shown here is derived from an EMBL/GenBank/DDBJ whole genome shotgun (WGS) entry which is preliminary data.</text>
</comment>
<proteinExistence type="predicted"/>
<dbReference type="PANTHER" id="PTHR34714">
    <property type="entry name" value="EGF-LIKE DOMAIN-CONTAINING PROTEIN"/>
    <property type="match status" value="1"/>
</dbReference>
<dbReference type="Proteomes" id="UP000811619">
    <property type="component" value="Unassembled WGS sequence"/>
</dbReference>
<name>A0A8K0NIA0_9HYPO</name>
<keyword evidence="1" id="KW-0175">Coiled coil</keyword>
<keyword evidence="3" id="KW-1185">Reference proteome</keyword>
<feature type="coiled-coil region" evidence="1">
    <location>
        <begin position="204"/>
        <end position="234"/>
    </location>
</feature>
<protein>
    <submittedName>
        <fullName evidence="2">Uncharacterized protein</fullName>
    </submittedName>
</protein>
<evidence type="ECO:0000256" key="1">
    <source>
        <dbReference type="SAM" id="Coils"/>
    </source>
</evidence>
<dbReference type="OrthoDB" id="3509531at2759"/>
<organism evidence="2 3">
    <name type="scientific">Claviceps africana</name>
    <dbReference type="NCBI Taxonomy" id="83212"/>
    <lineage>
        <taxon>Eukaryota</taxon>
        <taxon>Fungi</taxon>
        <taxon>Dikarya</taxon>
        <taxon>Ascomycota</taxon>
        <taxon>Pezizomycotina</taxon>
        <taxon>Sordariomycetes</taxon>
        <taxon>Hypocreomycetidae</taxon>
        <taxon>Hypocreales</taxon>
        <taxon>Clavicipitaceae</taxon>
        <taxon>Claviceps</taxon>
    </lineage>
</organism>
<dbReference type="EMBL" id="SRPY01000122">
    <property type="protein sequence ID" value="KAG5928334.1"/>
    <property type="molecule type" value="Genomic_DNA"/>
</dbReference>
<dbReference type="AlphaFoldDB" id="A0A8K0NIA0"/>
<gene>
    <name evidence="2" type="ORF">E4U42_000831</name>
</gene>